<evidence type="ECO:0000313" key="2">
    <source>
        <dbReference type="EMBL" id="GMI43788.1"/>
    </source>
</evidence>
<name>A0A9W7GGS9_9STRA</name>
<dbReference type="OrthoDB" id="184770at2759"/>
<protein>
    <submittedName>
        <fullName evidence="2">Uncharacterized protein</fullName>
    </submittedName>
</protein>
<keyword evidence="3" id="KW-1185">Reference proteome</keyword>
<gene>
    <name evidence="2" type="ORF">TrCOL_g12216</name>
</gene>
<evidence type="ECO:0000313" key="3">
    <source>
        <dbReference type="Proteomes" id="UP001165065"/>
    </source>
</evidence>
<accession>A0A9W7GGS9</accession>
<feature type="region of interest" description="Disordered" evidence="1">
    <location>
        <begin position="148"/>
        <end position="170"/>
    </location>
</feature>
<dbReference type="AlphaFoldDB" id="A0A9W7GGS9"/>
<evidence type="ECO:0000256" key="1">
    <source>
        <dbReference type="SAM" id="MobiDB-lite"/>
    </source>
</evidence>
<dbReference type="Proteomes" id="UP001165065">
    <property type="component" value="Unassembled WGS sequence"/>
</dbReference>
<proteinExistence type="predicted"/>
<organism evidence="2 3">
    <name type="scientific">Triparma columacea</name>
    <dbReference type="NCBI Taxonomy" id="722753"/>
    <lineage>
        <taxon>Eukaryota</taxon>
        <taxon>Sar</taxon>
        <taxon>Stramenopiles</taxon>
        <taxon>Ochrophyta</taxon>
        <taxon>Bolidophyceae</taxon>
        <taxon>Parmales</taxon>
        <taxon>Triparmaceae</taxon>
        <taxon>Triparma</taxon>
    </lineage>
</organism>
<reference evidence="3" key="1">
    <citation type="journal article" date="2023" name="Commun. Biol.">
        <title>Genome analysis of Parmales, the sister group of diatoms, reveals the evolutionary specialization of diatoms from phago-mixotrophs to photoautotrophs.</title>
        <authorList>
            <person name="Ban H."/>
            <person name="Sato S."/>
            <person name="Yoshikawa S."/>
            <person name="Yamada K."/>
            <person name="Nakamura Y."/>
            <person name="Ichinomiya M."/>
            <person name="Sato N."/>
            <person name="Blanc-Mathieu R."/>
            <person name="Endo H."/>
            <person name="Kuwata A."/>
            <person name="Ogata H."/>
        </authorList>
    </citation>
    <scope>NUCLEOTIDE SEQUENCE [LARGE SCALE GENOMIC DNA]</scope>
</reference>
<dbReference type="EMBL" id="BRYA01001461">
    <property type="protein sequence ID" value="GMI43788.1"/>
    <property type="molecule type" value="Genomic_DNA"/>
</dbReference>
<comment type="caution">
    <text evidence="2">The sequence shown here is derived from an EMBL/GenBank/DDBJ whole genome shotgun (WGS) entry which is preliminary data.</text>
</comment>
<sequence>MSYSNNVCLGNWFEDRIQKNNPGPRVLCDYGYRIFDTDASRSWGVSKAVDDGKRSRARVLKKLADDKAGGGFMMAQKKTYHESVLERKSKAPENGFEAILPAASSDPSPEFRTNNQYAFGAGKRMSTTLRKKQHSDTATFAGGRGKVKVKNEQDRGLSGEVWQDGDDPRNNTMVQRAWQYGQDPAIRYKLNGYPVLKPEDVECTGLQVGEHERNNTSYDPEKSYRRVAKITKCSDVDAQSRKYGRNVYMDENI</sequence>